<dbReference type="NCBIfam" id="TIGR01901">
    <property type="entry name" value="adhes_NPXG"/>
    <property type="match status" value="1"/>
</dbReference>
<dbReference type="OrthoDB" id="218680at2"/>
<feature type="domain" description="Filamentous haemagglutinin FhaB/tRNA nuclease CdiA-like TPS" evidence="2">
    <location>
        <begin position="22"/>
        <end position="136"/>
    </location>
</feature>
<feature type="chain" id="PRO_5014770487" evidence="1">
    <location>
        <begin position="20"/>
        <end position="934"/>
    </location>
</feature>
<dbReference type="STRING" id="288004.AL038_05330"/>
<sequence>MKSIILSSLFTCLPCFAWADVVLDGSLGKQTALSAPDYQIEASLGQQQGNNLFHSFSEFSLKQGESATFTGVDTLERVISRVTGNQVSVLDGTLRSTIPHADFYFINPNGVIVGQHAEIDVRGGFYLSTADSLIFQDGKEFNAHQTSALLSSAPIHAFGFLHENPAAISLNNSHLSVDEGQSFALIGGEIHIQGENFYLSPEEEGFIPAVDAAAVISAKNGRIDLVGLKSAATVELNAQGIITKNNSLFNTVHLQNTYLDVSGDGGGSIFIRAGDFILQRSHLRSYSQDQAGGLIYIKAENIAFQDGSELFTHTFGRGDATDIILEAQENIWLHGNNSAGEEQRASSIAAYTYSKDPNGGQSSDVTLKANNIFFEEGGHFIGSVEGTGSGGFVTFHAGETILFQGESPTHWRAGITVDNVSRTATSGNANSVLLEAKNIFIEAGAGIEGGTRGQGDLGDYTIKASDTLVLRGVQASNGTGSRILARVLGGSLGGGGGEILIEAGELQLNDGALILATTTGKGNGGNITINVQNTLQLQGTSANGSSSGIIANSEGARTILNVGEGGKITITAGTLQMQDGAKISSNSLASTNSIANHAGEIHITVAGDMILSGVNPYGETDEGLGTGIYARSNASQVETGQAGNAGKINIKSQRLVLENGAILSSSTNNSRQGGDIDVTATEIIIRGDSQHIALLPANKAQKSFEEDMNKSAASISQSGIYARTESPYSNGGDGGTIRLYADSFTLTDNANISTASAGSGHAGSIYLFTQRANLQTQGKISTEAVNAGGGEITLKIGTLLHLQDCKITTSVQDGAGNGGNVTVDSPIFIVLENSDIIAQASGGNGGNIYLNTKEFIASNSIVDASSDLGIDGDIIITSPIADLNGSLIVLPSGFASVSEMIQNGCKIDDVKELSRFHHKTQRDGVPKTPEHWLE</sequence>
<dbReference type="SUPFAM" id="SSF51126">
    <property type="entry name" value="Pectin lyase-like"/>
    <property type="match status" value="3"/>
</dbReference>
<dbReference type="Proteomes" id="UP000234271">
    <property type="component" value="Chromosome"/>
</dbReference>
<dbReference type="SMART" id="SM00912">
    <property type="entry name" value="Haemagg_act"/>
    <property type="match status" value="1"/>
</dbReference>
<name>A0A2N9YA72_9GAMM</name>
<keyword evidence="1" id="KW-0732">Signal</keyword>
<evidence type="ECO:0000256" key="1">
    <source>
        <dbReference type="SAM" id="SignalP"/>
    </source>
</evidence>
<dbReference type="RefSeq" id="WP_062150083.1">
    <property type="nucleotide sequence ID" value="NZ_CP012373.2"/>
</dbReference>
<gene>
    <name evidence="3" type="ORF">BLE401_00655</name>
</gene>
<dbReference type="KEGG" id="blep:AL038_05330"/>
<feature type="signal peptide" evidence="1">
    <location>
        <begin position="1"/>
        <end position="19"/>
    </location>
</feature>
<dbReference type="AlphaFoldDB" id="A0A2N9YA72"/>
<dbReference type="InterPro" id="IPR011050">
    <property type="entry name" value="Pectin_lyase_fold/virulence"/>
</dbReference>
<organism evidence="3 4">
    <name type="scientific">Beggiatoa leptomitoformis</name>
    <dbReference type="NCBI Taxonomy" id="288004"/>
    <lineage>
        <taxon>Bacteria</taxon>
        <taxon>Pseudomonadati</taxon>
        <taxon>Pseudomonadota</taxon>
        <taxon>Gammaproteobacteria</taxon>
        <taxon>Thiotrichales</taxon>
        <taxon>Thiotrichaceae</taxon>
        <taxon>Beggiatoa</taxon>
    </lineage>
</organism>
<dbReference type="InterPro" id="IPR008638">
    <property type="entry name" value="FhaB/CdiA-like_TPS"/>
</dbReference>
<dbReference type="InterPro" id="IPR012334">
    <property type="entry name" value="Pectin_lyas_fold"/>
</dbReference>
<evidence type="ECO:0000313" key="4">
    <source>
        <dbReference type="Proteomes" id="UP000234271"/>
    </source>
</evidence>
<keyword evidence="4" id="KW-1185">Reference proteome</keyword>
<dbReference type="Gene3D" id="2.160.20.10">
    <property type="entry name" value="Single-stranded right-handed beta-helix, Pectin lyase-like"/>
    <property type="match status" value="3"/>
</dbReference>
<evidence type="ECO:0000313" key="3">
    <source>
        <dbReference type="EMBL" id="AUI67350.1"/>
    </source>
</evidence>
<evidence type="ECO:0000259" key="2">
    <source>
        <dbReference type="SMART" id="SM00912"/>
    </source>
</evidence>
<proteinExistence type="predicted"/>
<protein>
    <submittedName>
        <fullName evidence="3">Filamentous hemagglutinin N-terminal domain-containing protein</fullName>
    </submittedName>
</protein>
<accession>A0A2N9YA72</accession>
<dbReference type="EMBL" id="CP018889">
    <property type="protein sequence ID" value="AUI67350.1"/>
    <property type="molecule type" value="Genomic_DNA"/>
</dbReference>
<dbReference type="Pfam" id="PF05860">
    <property type="entry name" value="TPS"/>
    <property type="match status" value="1"/>
</dbReference>
<reference evidence="4" key="1">
    <citation type="submission" date="2016-12" db="EMBL/GenBank/DDBJ databases">
        <title>Complete Genome Sequence of Beggiatoa leptomitiformis D-401.</title>
        <authorList>
            <person name="Fomenkov A."/>
            <person name="Vincze T."/>
            <person name="Grabovich M."/>
            <person name="Anton B.P."/>
            <person name="Dubinina G."/>
            <person name="Orlova M."/>
            <person name="Belousova E."/>
            <person name="Roberts R.J."/>
        </authorList>
    </citation>
    <scope>NUCLEOTIDE SEQUENCE [LARGE SCALE GENOMIC DNA]</scope>
    <source>
        <strain evidence="4">D-401</strain>
    </source>
</reference>